<reference evidence="1 2" key="2">
    <citation type="journal article" date="2022" name="Mol. Ecol. Resour.">
        <title>The genomes of chicory, endive, great burdock and yacon provide insights into Asteraceae paleo-polyploidization history and plant inulin production.</title>
        <authorList>
            <person name="Fan W."/>
            <person name="Wang S."/>
            <person name="Wang H."/>
            <person name="Wang A."/>
            <person name="Jiang F."/>
            <person name="Liu H."/>
            <person name="Zhao H."/>
            <person name="Xu D."/>
            <person name="Zhang Y."/>
        </authorList>
    </citation>
    <scope>NUCLEOTIDE SEQUENCE [LARGE SCALE GENOMIC DNA]</scope>
    <source>
        <strain evidence="2">cv. Yunnan</strain>
        <tissue evidence="1">Leaves</tissue>
    </source>
</reference>
<sequence length="68" mass="7725">MKNLKLSSNLRLQSENEVIRCTAFDIKQNRFFFASSANSIYTVHLSSSQIEESLSSATLVKVLRMNNI</sequence>
<reference evidence="2" key="1">
    <citation type="journal article" date="2022" name="Mol. Ecol. Resour.">
        <title>The genomes of chicory, endive, great burdock and yacon provide insights into Asteraceae palaeo-polyploidization history and plant inulin production.</title>
        <authorList>
            <person name="Fan W."/>
            <person name="Wang S."/>
            <person name="Wang H."/>
            <person name="Wang A."/>
            <person name="Jiang F."/>
            <person name="Liu H."/>
            <person name="Zhao H."/>
            <person name="Xu D."/>
            <person name="Zhang Y."/>
        </authorList>
    </citation>
    <scope>NUCLEOTIDE SEQUENCE [LARGE SCALE GENOMIC DNA]</scope>
    <source>
        <strain evidence="2">cv. Yunnan</strain>
    </source>
</reference>
<dbReference type="EMBL" id="CM042028">
    <property type="protein sequence ID" value="KAI3797248.1"/>
    <property type="molecule type" value="Genomic_DNA"/>
</dbReference>
<comment type="caution">
    <text evidence="1">The sequence shown here is derived from an EMBL/GenBank/DDBJ whole genome shotgun (WGS) entry which is preliminary data.</text>
</comment>
<organism evidence="1 2">
    <name type="scientific">Smallanthus sonchifolius</name>
    <dbReference type="NCBI Taxonomy" id="185202"/>
    <lineage>
        <taxon>Eukaryota</taxon>
        <taxon>Viridiplantae</taxon>
        <taxon>Streptophyta</taxon>
        <taxon>Embryophyta</taxon>
        <taxon>Tracheophyta</taxon>
        <taxon>Spermatophyta</taxon>
        <taxon>Magnoliopsida</taxon>
        <taxon>eudicotyledons</taxon>
        <taxon>Gunneridae</taxon>
        <taxon>Pentapetalae</taxon>
        <taxon>asterids</taxon>
        <taxon>campanulids</taxon>
        <taxon>Asterales</taxon>
        <taxon>Asteraceae</taxon>
        <taxon>Asteroideae</taxon>
        <taxon>Heliantheae alliance</taxon>
        <taxon>Millerieae</taxon>
        <taxon>Smallanthus</taxon>
    </lineage>
</organism>
<protein>
    <submittedName>
        <fullName evidence="1">Uncharacterized protein</fullName>
    </submittedName>
</protein>
<name>A0ACB9HP94_9ASTR</name>
<gene>
    <name evidence="1" type="ORF">L1987_32503</name>
</gene>
<keyword evidence="2" id="KW-1185">Reference proteome</keyword>
<evidence type="ECO:0000313" key="2">
    <source>
        <dbReference type="Proteomes" id="UP001056120"/>
    </source>
</evidence>
<proteinExistence type="predicted"/>
<evidence type="ECO:0000313" key="1">
    <source>
        <dbReference type="EMBL" id="KAI3797248.1"/>
    </source>
</evidence>
<dbReference type="Proteomes" id="UP001056120">
    <property type="component" value="Linkage Group LG11"/>
</dbReference>
<accession>A0ACB9HP94</accession>